<dbReference type="AlphaFoldDB" id="A0A392QTT6"/>
<dbReference type="EMBL" id="LXQA010161369">
    <property type="protein sequence ID" value="MCI27793.1"/>
    <property type="molecule type" value="Genomic_DNA"/>
</dbReference>
<evidence type="ECO:0000313" key="1">
    <source>
        <dbReference type="EMBL" id="MCI27793.1"/>
    </source>
</evidence>
<sequence>MGKNTKGIVGIPKAIGLTDGPTSHGVSDPVPFSTNPAYQNLLVVVDKVKIPNTCANQLTPRISRNNTGVSSSDDHHNIQFDDDSGEIQSCNQIQSFAKTHGFCHFNIVRSFVYLRRRSNAAAIFPP</sequence>
<name>A0A392QTT6_9FABA</name>
<accession>A0A392QTT6</accession>
<organism evidence="1 2">
    <name type="scientific">Trifolium medium</name>
    <dbReference type="NCBI Taxonomy" id="97028"/>
    <lineage>
        <taxon>Eukaryota</taxon>
        <taxon>Viridiplantae</taxon>
        <taxon>Streptophyta</taxon>
        <taxon>Embryophyta</taxon>
        <taxon>Tracheophyta</taxon>
        <taxon>Spermatophyta</taxon>
        <taxon>Magnoliopsida</taxon>
        <taxon>eudicotyledons</taxon>
        <taxon>Gunneridae</taxon>
        <taxon>Pentapetalae</taxon>
        <taxon>rosids</taxon>
        <taxon>fabids</taxon>
        <taxon>Fabales</taxon>
        <taxon>Fabaceae</taxon>
        <taxon>Papilionoideae</taxon>
        <taxon>50 kb inversion clade</taxon>
        <taxon>NPAAA clade</taxon>
        <taxon>Hologalegina</taxon>
        <taxon>IRL clade</taxon>
        <taxon>Trifolieae</taxon>
        <taxon>Trifolium</taxon>
    </lineage>
</organism>
<comment type="caution">
    <text evidence="1">The sequence shown here is derived from an EMBL/GenBank/DDBJ whole genome shotgun (WGS) entry which is preliminary data.</text>
</comment>
<evidence type="ECO:0000313" key="2">
    <source>
        <dbReference type="Proteomes" id="UP000265520"/>
    </source>
</evidence>
<dbReference type="Proteomes" id="UP000265520">
    <property type="component" value="Unassembled WGS sequence"/>
</dbReference>
<reference evidence="1 2" key="1">
    <citation type="journal article" date="2018" name="Front. Plant Sci.">
        <title>Red Clover (Trifolium pratense) and Zigzag Clover (T. medium) - A Picture of Genomic Similarities and Differences.</title>
        <authorList>
            <person name="Dluhosova J."/>
            <person name="Istvanek J."/>
            <person name="Nedelnik J."/>
            <person name="Repkova J."/>
        </authorList>
    </citation>
    <scope>NUCLEOTIDE SEQUENCE [LARGE SCALE GENOMIC DNA]</scope>
    <source>
        <strain evidence="2">cv. 10/8</strain>
        <tissue evidence="1">Leaf</tissue>
    </source>
</reference>
<protein>
    <submittedName>
        <fullName evidence="1">Uncharacterized protein</fullName>
    </submittedName>
</protein>
<keyword evidence="2" id="KW-1185">Reference proteome</keyword>
<proteinExistence type="predicted"/>